<proteinExistence type="predicted"/>
<organism evidence="1 2">
    <name type="scientific">Diphasiastrum complanatum</name>
    <name type="common">Issler's clubmoss</name>
    <name type="synonym">Lycopodium complanatum</name>
    <dbReference type="NCBI Taxonomy" id="34168"/>
    <lineage>
        <taxon>Eukaryota</taxon>
        <taxon>Viridiplantae</taxon>
        <taxon>Streptophyta</taxon>
        <taxon>Embryophyta</taxon>
        <taxon>Tracheophyta</taxon>
        <taxon>Lycopodiopsida</taxon>
        <taxon>Lycopodiales</taxon>
        <taxon>Lycopodiaceae</taxon>
        <taxon>Lycopodioideae</taxon>
        <taxon>Diphasiastrum</taxon>
    </lineage>
</organism>
<gene>
    <name evidence="1" type="ORF">O6H91_06G145900</name>
</gene>
<evidence type="ECO:0000313" key="2">
    <source>
        <dbReference type="Proteomes" id="UP001162992"/>
    </source>
</evidence>
<name>A0ACC2DKB7_DIPCM</name>
<reference evidence="2" key="1">
    <citation type="journal article" date="2024" name="Proc. Natl. Acad. Sci. U.S.A.">
        <title>Extraordinary preservation of gene collinearity over three hundred million years revealed in homosporous lycophytes.</title>
        <authorList>
            <person name="Li C."/>
            <person name="Wickell D."/>
            <person name="Kuo L.Y."/>
            <person name="Chen X."/>
            <person name="Nie B."/>
            <person name="Liao X."/>
            <person name="Peng D."/>
            <person name="Ji J."/>
            <person name="Jenkins J."/>
            <person name="Williams M."/>
            <person name="Shu S."/>
            <person name="Plott C."/>
            <person name="Barry K."/>
            <person name="Rajasekar S."/>
            <person name="Grimwood J."/>
            <person name="Han X."/>
            <person name="Sun S."/>
            <person name="Hou Z."/>
            <person name="He W."/>
            <person name="Dai G."/>
            <person name="Sun C."/>
            <person name="Schmutz J."/>
            <person name="Leebens-Mack J.H."/>
            <person name="Li F.W."/>
            <person name="Wang L."/>
        </authorList>
    </citation>
    <scope>NUCLEOTIDE SEQUENCE [LARGE SCALE GENOMIC DNA]</scope>
    <source>
        <strain evidence="2">cv. PW_Plant_1</strain>
    </source>
</reference>
<keyword evidence="2" id="KW-1185">Reference proteome</keyword>
<comment type="caution">
    <text evidence="1">The sequence shown here is derived from an EMBL/GenBank/DDBJ whole genome shotgun (WGS) entry which is preliminary data.</text>
</comment>
<protein>
    <submittedName>
        <fullName evidence="1">Uncharacterized protein</fullName>
    </submittedName>
</protein>
<sequence length="190" mass="21490">MGQAIRKLRSKSQHFLPSLSKASMQLRPPLRQSLEVKPTPPEPHPIVEPMQNLVGWDYSDPKYAAMVRQVVGRITTRPGGKPEMGEAEITAEYRRPKPVNRHTSAATGPDDDIPVNPGTLNLRQLRELFLLYQGQADGQEKPLDFETLAKKYKLDVVLVEKMLRHTALPTVILSASEERESFKENERISQ</sequence>
<evidence type="ECO:0000313" key="1">
    <source>
        <dbReference type="EMBL" id="KAJ7554570.1"/>
    </source>
</evidence>
<dbReference type="Proteomes" id="UP001162992">
    <property type="component" value="Chromosome 6"/>
</dbReference>
<accession>A0ACC2DKB7</accession>
<dbReference type="EMBL" id="CM055097">
    <property type="protein sequence ID" value="KAJ7554570.1"/>
    <property type="molecule type" value="Genomic_DNA"/>
</dbReference>